<dbReference type="Proteomes" id="UP001252270">
    <property type="component" value="Unassembled WGS sequence"/>
</dbReference>
<accession>A0ABU1GM99</accession>
<gene>
    <name evidence="2" type="ORF">QC820_10110</name>
</gene>
<keyword evidence="3" id="KW-1185">Reference proteome</keyword>
<name>A0ABU1GM99_9GAMM</name>
<keyword evidence="1" id="KW-0472">Membrane</keyword>
<sequence length="150" mass="16681">MTQRLKEEVLFILLIAAVMVAALVLSVDYPLIARLMPQVVAVSALVLLAIELANTWRRRGAEARGVPVWGSKFRRTAPYFAWLAALYGGIALAGMLPAAFLFTFAFCWRVGGMRWWVAALATIALIAVLTGFGEAFNLRWPEGYLFDPYR</sequence>
<evidence type="ECO:0008006" key="4">
    <source>
        <dbReference type="Google" id="ProtNLM"/>
    </source>
</evidence>
<feature type="transmembrane region" description="Helical" evidence="1">
    <location>
        <begin position="35"/>
        <end position="56"/>
    </location>
</feature>
<feature type="transmembrane region" description="Helical" evidence="1">
    <location>
        <begin position="115"/>
        <end position="136"/>
    </location>
</feature>
<protein>
    <recommendedName>
        <fullName evidence="4">Tripartite tricarboxylate transporter TctB family protein</fullName>
    </recommendedName>
</protein>
<dbReference type="RefSeq" id="WP_309636816.1">
    <property type="nucleotide sequence ID" value="NZ_JARWAL010000008.1"/>
</dbReference>
<evidence type="ECO:0000313" key="3">
    <source>
        <dbReference type="Proteomes" id="UP001252270"/>
    </source>
</evidence>
<evidence type="ECO:0000313" key="2">
    <source>
        <dbReference type="EMBL" id="MDR5893167.1"/>
    </source>
</evidence>
<organism evidence="2 3">
    <name type="scientific">Halomonas mongoliensis</name>
    <dbReference type="NCBI Taxonomy" id="321265"/>
    <lineage>
        <taxon>Bacteria</taxon>
        <taxon>Pseudomonadati</taxon>
        <taxon>Pseudomonadota</taxon>
        <taxon>Gammaproteobacteria</taxon>
        <taxon>Oceanospirillales</taxon>
        <taxon>Halomonadaceae</taxon>
        <taxon>Halomonas</taxon>
    </lineage>
</organism>
<proteinExistence type="predicted"/>
<keyword evidence="1" id="KW-1133">Transmembrane helix</keyword>
<reference evidence="2 3" key="1">
    <citation type="submission" date="2023-04" db="EMBL/GenBank/DDBJ databases">
        <title>A long-awaited taxogenomic arrangement of the family Halomonadaceae.</title>
        <authorList>
            <person name="De La Haba R."/>
            <person name="Chuvochina M."/>
            <person name="Wittouck S."/>
            <person name="Arahal D.R."/>
            <person name="Sanchez-Porro C."/>
            <person name="Hugenholtz P."/>
            <person name="Ventosa A."/>
        </authorList>
    </citation>
    <scope>NUCLEOTIDE SEQUENCE [LARGE SCALE GENOMIC DNA]</scope>
    <source>
        <strain evidence="2 3">DSM 17332</strain>
    </source>
</reference>
<dbReference type="EMBL" id="JARWAL010000008">
    <property type="protein sequence ID" value="MDR5893167.1"/>
    <property type="molecule type" value="Genomic_DNA"/>
</dbReference>
<keyword evidence="1" id="KW-0812">Transmembrane</keyword>
<feature type="transmembrane region" description="Helical" evidence="1">
    <location>
        <begin position="9"/>
        <end position="29"/>
    </location>
</feature>
<comment type="caution">
    <text evidence="2">The sequence shown here is derived from an EMBL/GenBank/DDBJ whole genome shotgun (WGS) entry which is preliminary data.</text>
</comment>
<evidence type="ECO:0000256" key="1">
    <source>
        <dbReference type="SAM" id="Phobius"/>
    </source>
</evidence>
<feature type="transmembrane region" description="Helical" evidence="1">
    <location>
        <begin position="77"/>
        <end position="103"/>
    </location>
</feature>